<reference evidence="3" key="1">
    <citation type="journal article" date="2020" name="bioRxiv">
        <title>Chromosome-level reference genome of the European wasp spider Argiope bruennichi: a resource for studies on range expansion and evolutionary adaptation.</title>
        <authorList>
            <person name="Sheffer M.M."/>
            <person name="Hoppe A."/>
            <person name="Krehenwinkel H."/>
            <person name="Uhl G."/>
            <person name="Kuss A.W."/>
            <person name="Jensen L."/>
            <person name="Jensen C."/>
            <person name="Gillespie R.G."/>
            <person name="Hoff K.J."/>
            <person name="Prost S."/>
        </authorList>
    </citation>
    <scope>NUCLEOTIDE SEQUENCE</scope>
</reference>
<evidence type="ECO:0000313" key="3">
    <source>
        <dbReference type="EMBL" id="KAF8786272.1"/>
    </source>
</evidence>
<evidence type="ECO:0000256" key="2">
    <source>
        <dbReference type="SAM" id="Phobius"/>
    </source>
</evidence>
<sequence>MFTMIWISQYALRFADADLCTTILFGLILMWIVVTVRTYEEGGVTGLFLHLITAFACMFTSTSFWNNNTQCQDEKKAMNPKKEKKKKKGNFRKTKGEGRKCKINK</sequence>
<evidence type="ECO:0000313" key="4">
    <source>
        <dbReference type="Proteomes" id="UP000807504"/>
    </source>
</evidence>
<feature type="compositionally biased region" description="Basic and acidic residues" evidence="1">
    <location>
        <begin position="94"/>
        <end position="105"/>
    </location>
</feature>
<evidence type="ECO:0000256" key="1">
    <source>
        <dbReference type="SAM" id="MobiDB-lite"/>
    </source>
</evidence>
<gene>
    <name evidence="3" type="ORF">HNY73_008006</name>
</gene>
<feature type="compositionally biased region" description="Basic residues" evidence="1">
    <location>
        <begin position="82"/>
        <end position="93"/>
    </location>
</feature>
<organism evidence="3 4">
    <name type="scientific">Argiope bruennichi</name>
    <name type="common">Wasp spider</name>
    <name type="synonym">Aranea bruennichi</name>
    <dbReference type="NCBI Taxonomy" id="94029"/>
    <lineage>
        <taxon>Eukaryota</taxon>
        <taxon>Metazoa</taxon>
        <taxon>Ecdysozoa</taxon>
        <taxon>Arthropoda</taxon>
        <taxon>Chelicerata</taxon>
        <taxon>Arachnida</taxon>
        <taxon>Araneae</taxon>
        <taxon>Araneomorphae</taxon>
        <taxon>Entelegynae</taxon>
        <taxon>Araneoidea</taxon>
        <taxon>Araneidae</taxon>
        <taxon>Argiope</taxon>
    </lineage>
</organism>
<keyword evidence="2" id="KW-0472">Membrane</keyword>
<dbReference type="Proteomes" id="UP000807504">
    <property type="component" value="Unassembled WGS sequence"/>
</dbReference>
<evidence type="ECO:0008006" key="5">
    <source>
        <dbReference type="Google" id="ProtNLM"/>
    </source>
</evidence>
<feature type="transmembrane region" description="Helical" evidence="2">
    <location>
        <begin position="12"/>
        <end position="34"/>
    </location>
</feature>
<accession>A0A8T0F7A0</accession>
<feature type="region of interest" description="Disordered" evidence="1">
    <location>
        <begin position="75"/>
        <end position="105"/>
    </location>
</feature>
<feature type="transmembrane region" description="Helical" evidence="2">
    <location>
        <begin position="46"/>
        <end position="66"/>
    </location>
</feature>
<keyword evidence="4" id="KW-1185">Reference proteome</keyword>
<name>A0A8T0F7A0_ARGBR</name>
<protein>
    <recommendedName>
        <fullName evidence="5">Transmembrane protein</fullName>
    </recommendedName>
</protein>
<reference evidence="3" key="2">
    <citation type="submission" date="2020-06" db="EMBL/GenBank/DDBJ databases">
        <authorList>
            <person name="Sheffer M."/>
        </authorList>
    </citation>
    <scope>NUCLEOTIDE SEQUENCE</scope>
</reference>
<comment type="caution">
    <text evidence="3">The sequence shown here is derived from an EMBL/GenBank/DDBJ whole genome shotgun (WGS) entry which is preliminary data.</text>
</comment>
<dbReference type="AlphaFoldDB" id="A0A8T0F7A0"/>
<proteinExistence type="predicted"/>
<dbReference type="EMBL" id="JABXBU010000015">
    <property type="protein sequence ID" value="KAF8786272.1"/>
    <property type="molecule type" value="Genomic_DNA"/>
</dbReference>
<keyword evidence="2" id="KW-1133">Transmembrane helix</keyword>
<keyword evidence="2" id="KW-0812">Transmembrane</keyword>